<keyword evidence="1" id="KW-1133">Transmembrane helix</keyword>
<keyword evidence="1" id="KW-0472">Membrane</keyword>
<accession>A0AAD6QVX7</accession>
<protein>
    <submittedName>
        <fullName evidence="2">Uncharacterized protein</fullName>
    </submittedName>
</protein>
<evidence type="ECO:0000313" key="2">
    <source>
        <dbReference type="EMBL" id="KAJ6997177.1"/>
    </source>
</evidence>
<keyword evidence="1" id="KW-0812">Transmembrane</keyword>
<evidence type="ECO:0000256" key="1">
    <source>
        <dbReference type="SAM" id="Phobius"/>
    </source>
</evidence>
<keyword evidence="3" id="KW-1185">Reference proteome</keyword>
<reference evidence="2" key="1">
    <citation type="journal article" date="2023" name="Mol. Ecol. Resour.">
        <title>Chromosome-level genome assembly of a triploid poplar Populus alba 'Berolinensis'.</title>
        <authorList>
            <person name="Chen S."/>
            <person name="Yu Y."/>
            <person name="Wang X."/>
            <person name="Wang S."/>
            <person name="Zhang T."/>
            <person name="Zhou Y."/>
            <person name="He R."/>
            <person name="Meng N."/>
            <person name="Wang Y."/>
            <person name="Liu W."/>
            <person name="Liu Z."/>
            <person name="Liu J."/>
            <person name="Guo Q."/>
            <person name="Huang H."/>
            <person name="Sederoff R.R."/>
            <person name="Wang G."/>
            <person name="Qu G."/>
            <person name="Chen S."/>
        </authorList>
    </citation>
    <scope>NUCLEOTIDE SEQUENCE</scope>
    <source>
        <strain evidence="2">SC-2020</strain>
    </source>
</reference>
<comment type="caution">
    <text evidence="2">The sequence shown here is derived from an EMBL/GenBank/DDBJ whole genome shotgun (WGS) entry which is preliminary data.</text>
</comment>
<organism evidence="2 3">
    <name type="scientific">Populus alba x Populus x berolinensis</name>
    <dbReference type="NCBI Taxonomy" id="444605"/>
    <lineage>
        <taxon>Eukaryota</taxon>
        <taxon>Viridiplantae</taxon>
        <taxon>Streptophyta</taxon>
        <taxon>Embryophyta</taxon>
        <taxon>Tracheophyta</taxon>
        <taxon>Spermatophyta</taxon>
        <taxon>Magnoliopsida</taxon>
        <taxon>eudicotyledons</taxon>
        <taxon>Gunneridae</taxon>
        <taxon>Pentapetalae</taxon>
        <taxon>rosids</taxon>
        <taxon>fabids</taxon>
        <taxon>Malpighiales</taxon>
        <taxon>Salicaceae</taxon>
        <taxon>Saliceae</taxon>
        <taxon>Populus</taxon>
    </lineage>
</organism>
<feature type="transmembrane region" description="Helical" evidence="1">
    <location>
        <begin position="12"/>
        <end position="33"/>
    </location>
</feature>
<sequence length="34" mass="3732">MIGESQTCLKMVGVYLALDNVCGSFGIFVFKLFT</sequence>
<proteinExistence type="predicted"/>
<dbReference type="Proteomes" id="UP001164929">
    <property type="component" value="Chromosome 5"/>
</dbReference>
<name>A0AAD6QVX7_9ROSI</name>
<evidence type="ECO:0000313" key="3">
    <source>
        <dbReference type="Proteomes" id="UP001164929"/>
    </source>
</evidence>
<gene>
    <name evidence="2" type="ORF">NC653_013679</name>
</gene>
<dbReference type="AlphaFoldDB" id="A0AAD6QVX7"/>
<dbReference type="EMBL" id="JAQIZT010000005">
    <property type="protein sequence ID" value="KAJ6997177.1"/>
    <property type="molecule type" value="Genomic_DNA"/>
</dbReference>